<evidence type="ECO:0000256" key="1">
    <source>
        <dbReference type="SAM" id="SignalP"/>
    </source>
</evidence>
<dbReference type="RefSeq" id="WP_273423026.1">
    <property type="nucleotide sequence ID" value="NZ_JAKLLK010000021.1"/>
</dbReference>
<evidence type="ECO:0000313" key="2">
    <source>
        <dbReference type="EMBL" id="TXH80869.1"/>
    </source>
</evidence>
<dbReference type="AlphaFoldDB" id="A0A5C7SBV9"/>
<keyword evidence="1" id="KW-0732">Signal</keyword>
<gene>
    <name evidence="2" type="ORF">E6Q80_18025</name>
</gene>
<dbReference type="Proteomes" id="UP000321192">
    <property type="component" value="Unassembled WGS sequence"/>
</dbReference>
<proteinExistence type="predicted"/>
<dbReference type="EMBL" id="SSFD01000296">
    <property type="protein sequence ID" value="TXH80869.1"/>
    <property type="molecule type" value="Genomic_DNA"/>
</dbReference>
<feature type="chain" id="PRO_5022950893" evidence="1">
    <location>
        <begin position="29"/>
        <end position="273"/>
    </location>
</feature>
<accession>A0A5C7SBV9</accession>
<organism evidence="2 3">
    <name type="scientific">Thauera aminoaromatica</name>
    <dbReference type="NCBI Taxonomy" id="164330"/>
    <lineage>
        <taxon>Bacteria</taxon>
        <taxon>Pseudomonadati</taxon>
        <taxon>Pseudomonadota</taxon>
        <taxon>Betaproteobacteria</taxon>
        <taxon>Rhodocyclales</taxon>
        <taxon>Zoogloeaceae</taxon>
        <taxon>Thauera</taxon>
    </lineage>
</organism>
<evidence type="ECO:0000313" key="3">
    <source>
        <dbReference type="Proteomes" id="UP000321192"/>
    </source>
</evidence>
<protein>
    <submittedName>
        <fullName evidence="2">Transporter</fullName>
    </submittedName>
</protein>
<feature type="signal peptide" evidence="1">
    <location>
        <begin position="1"/>
        <end position="28"/>
    </location>
</feature>
<reference evidence="2 3" key="1">
    <citation type="submission" date="2018-09" db="EMBL/GenBank/DDBJ databases">
        <title>Metagenome Assembled Genomes from an Advanced Water Purification Facility.</title>
        <authorList>
            <person name="Stamps B.W."/>
            <person name="Spear J.R."/>
        </authorList>
    </citation>
    <scope>NUCLEOTIDE SEQUENCE [LARGE SCALE GENOMIC DNA]</scope>
    <source>
        <strain evidence="2">Bin_27_1</strain>
    </source>
</reference>
<name>A0A5C7SBV9_THASP</name>
<sequence>MSTNTCRARAGAALLAALGLAMSPAASADSDAELAKKAQNPIAAMISLPLQLNYDEGYGATGDGEKWLLNVQPVIPFDLNADWNLISRTIVPLIDQKDFVAGGALDESGVGDVLQSLFFSPKAPTAGGWIWGVGPALLLPTASDRVLGGEKWALGPTAVVLKQESGWTVGVLGNHLWSVAGEDDRDDISATLVQPFLGYTTRTYTTFMINTESTYDWKRETWSVPVNLMVTQMLRVGGQPLTLQAGARYWADSPDGGPDGWGFRFAVTFLFPR</sequence>
<comment type="caution">
    <text evidence="2">The sequence shown here is derived from an EMBL/GenBank/DDBJ whole genome shotgun (WGS) entry which is preliminary data.</text>
</comment>